<feature type="signal peptide" evidence="2">
    <location>
        <begin position="1"/>
        <end position="26"/>
    </location>
</feature>
<accession>O45083</accession>
<dbReference type="PaxDb" id="6239-C17H12.4"/>
<dbReference type="InParanoid" id="O45083"/>
<protein>
    <submittedName>
        <fullName evidence="4">Carboxylesterase type B domain-containing protein</fullName>
    </submittedName>
</protein>
<organism evidence="4 5">
    <name type="scientific">Caenorhabditis elegans</name>
    <dbReference type="NCBI Taxonomy" id="6239"/>
    <lineage>
        <taxon>Eukaryota</taxon>
        <taxon>Metazoa</taxon>
        <taxon>Ecdysozoa</taxon>
        <taxon>Nematoda</taxon>
        <taxon>Chromadorea</taxon>
        <taxon>Rhabditida</taxon>
        <taxon>Rhabditina</taxon>
        <taxon>Rhabditomorpha</taxon>
        <taxon>Rhabditoidea</taxon>
        <taxon>Rhabditidae</taxon>
        <taxon>Peloderinae</taxon>
        <taxon>Caenorhabditis</taxon>
    </lineage>
</organism>
<dbReference type="InterPro" id="IPR029058">
    <property type="entry name" value="AB_hydrolase_fold"/>
</dbReference>
<evidence type="ECO:0000259" key="3">
    <source>
        <dbReference type="Pfam" id="PF00135"/>
    </source>
</evidence>
<dbReference type="Bgee" id="WBGene00015930">
    <property type="expression patterns" value="Expressed in adult organism and 3 other cell types or tissues"/>
</dbReference>
<dbReference type="PhylomeDB" id="O45083"/>
<evidence type="ECO:0007829" key="7">
    <source>
        <dbReference type="PeptideAtlas" id="O45083"/>
    </source>
</evidence>
<dbReference type="InterPro" id="IPR002018">
    <property type="entry name" value="CarbesteraseB"/>
</dbReference>
<name>O45083_CAEEL</name>
<feature type="domain" description="Carboxylesterase type B" evidence="3">
    <location>
        <begin position="26"/>
        <end position="347"/>
    </location>
</feature>
<dbReference type="HOGENOM" id="CLU_458737_0_0_1"/>
<feature type="domain" description="Carboxylesterase type B" evidence="3">
    <location>
        <begin position="392"/>
        <end position="498"/>
    </location>
</feature>
<gene>
    <name evidence="4 6" type="primary">cest-4</name>
    <name evidence="6" type="ORF">C17H12.4</name>
    <name evidence="4" type="ORF">CELE_C17H12.4</name>
</gene>
<evidence type="ECO:0000313" key="5">
    <source>
        <dbReference type="Proteomes" id="UP000001940"/>
    </source>
</evidence>
<dbReference type="Pfam" id="PF00135">
    <property type="entry name" value="COesterase"/>
    <property type="match status" value="2"/>
</dbReference>
<dbReference type="RefSeq" id="NP_501043.1">
    <property type="nucleotide sequence ID" value="NM_068642.7"/>
</dbReference>
<keyword evidence="2" id="KW-0732">Signal</keyword>
<sequence length="592" mass="68206">MLLLPGLMNNLLLFLSFFLLFSITKSAIVSTSLGQIDGDQIGSFHLFKHIPLAKPPIGKLRFQKPEPPEKWTGVRNAKAYGPACISNSSVSTSPQKWIDEDCLHINIFTSDKCLKSKDCAVVTYFHGGGLMYDSAVMFNDTYLLGTFVNQDVIIAIPAFRLGIFSHFVVEDQSIAPTNLALYDILLGVEFVKNEIHNFGGNNQKNTIMGHSYGGSIVNILTFSSKINHDLSLFQQSICMSSGHDFETLEIQIQKTNRFAKHAGCTVPSIIEKKMTTRQSDLYRMKCLQNKDALELLRVQRLLEDEGYPTYGYLVQREPLIQEIPYQEFMKSPKKIPMLTGCTRYEMDHSPAPKPIGQALGFENPEEVYMKFRKDWDDEVYEFGNHSDETQAIMVQVRVRVNNLLSKNVPAYLYEYTYPKHARHTDDLFYLMGVHRFEKDENEIELGKVYETIFMNFAKFGDPKEGFELANAENESYYEVYWDGETGERPQMKTKFEEKIINYWLKDMVEYDKHITELKNQKISIRKPVVRFYEESSKYHQYSYMTISILLIFTIFLTGYLFGRCCCVGNQDRNLYIQLDGSNIPTGHIVKNF</sequence>
<keyword evidence="1" id="KW-0472">Membrane</keyword>
<dbReference type="SUPFAM" id="SSF53474">
    <property type="entry name" value="alpha/beta-Hydrolases"/>
    <property type="match status" value="1"/>
</dbReference>
<dbReference type="UCSC" id="C17H12.4">
    <property type="organism name" value="c. elegans"/>
</dbReference>
<dbReference type="PANTHER" id="PTHR45580:SF9">
    <property type="entry name" value="CARBOXYLESTERASE TYPE B DOMAIN-CONTAINING PROTEIN"/>
    <property type="match status" value="1"/>
</dbReference>
<dbReference type="ESTHER" id="caeel-c17h12.4">
    <property type="family name" value="Carb_B_Nematoda"/>
</dbReference>
<dbReference type="EMBL" id="BX284604">
    <property type="protein sequence ID" value="CCD64994.1"/>
    <property type="molecule type" value="Genomic_DNA"/>
</dbReference>
<dbReference type="GeneID" id="177445"/>
<dbReference type="WormBase" id="C17H12.4">
    <property type="protein sequence ID" value="CE16865"/>
    <property type="gene ID" value="WBGene00015930"/>
    <property type="gene designation" value="cest-4"/>
</dbReference>
<keyword evidence="1" id="KW-1133">Transmembrane helix</keyword>
<evidence type="ECO:0000256" key="2">
    <source>
        <dbReference type="SAM" id="SignalP"/>
    </source>
</evidence>
<dbReference type="SMR" id="O45083"/>
<reference evidence="4 5" key="1">
    <citation type="journal article" date="1998" name="Science">
        <title>Genome sequence of the nematode C. elegans: a platform for investigating biology.</title>
        <authorList>
            <consortium name="The C. elegans sequencing consortium"/>
            <person name="Sulson J.E."/>
            <person name="Waterston R."/>
        </authorList>
    </citation>
    <scope>NUCLEOTIDE SEQUENCE [LARGE SCALE GENOMIC DNA]</scope>
    <source>
        <strain evidence="4 5">Bristol N2</strain>
    </source>
</reference>
<keyword evidence="7" id="KW-1267">Proteomics identification</keyword>
<evidence type="ECO:0000256" key="1">
    <source>
        <dbReference type="SAM" id="Phobius"/>
    </source>
</evidence>
<dbReference type="eggNOG" id="KOG1516">
    <property type="taxonomic scope" value="Eukaryota"/>
</dbReference>
<feature type="transmembrane region" description="Helical" evidence="1">
    <location>
        <begin position="541"/>
        <end position="562"/>
    </location>
</feature>
<dbReference type="AlphaFoldDB" id="O45083"/>
<feature type="chain" id="PRO_5004158318" evidence="2">
    <location>
        <begin position="27"/>
        <end position="592"/>
    </location>
</feature>
<evidence type="ECO:0000313" key="4">
    <source>
        <dbReference type="EMBL" id="CCD64994.1"/>
    </source>
</evidence>
<dbReference type="OrthoDB" id="19653at2759"/>
<proteinExistence type="evidence at protein level"/>
<dbReference type="CTD" id="177445"/>
<dbReference type="IntAct" id="O45083">
    <property type="interactions" value="1"/>
</dbReference>
<dbReference type="OMA" id="TFVNQDV"/>
<dbReference type="STRING" id="6239.C17H12.4.1"/>
<keyword evidence="5" id="KW-1185">Reference proteome</keyword>
<evidence type="ECO:0000313" key="6">
    <source>
        <dbReference type="WormBase" id="C17H12.4"/>
    </source>
</evidence>
<keyword evidence="1" id="KW-0812">Transmembrane</keyword>
<dbReference type="PIR" id="D88712">
    <property type="entry name" value="D88712"/>
</dbReference>
<dbReference type="FunCoup" id="O45083">
    <property type="interactions" value="7"/>
</dbReference>
<dbReference type="KEGG" id="cel:CELE_C17H12.4"/>
<dbReference type="AGR" id="WB:WBGene00015930"/>
<dbReference type="PeptideAtlas" id="O45083"/>
<dbReference type="PANTHER" id="PTHR45580">
    <property type="entry name" value="PROTEIN CBG05369"/>
    <property type="match status" value="1"/>
</dbReference>
<dbReference type="Proteomes" id="UP000001940">
    <property type="component" value="Chromosome IV"/>
</dbReference>
<dbReference type="Gene3D" id="3.40.50.1820">
    <property type="entry name" value="alpha/beta hydrolase"/>
    <property type="match status" value="1"/>
</dbReference>